<dbReference type="OMA" id="HRSTPMG"/>
<dbReference type="GeneTree" id="ENSGT00390000012642"/>
<reference evidence="2 3" key="1">
    <citation type="submission" date="2012-03" db="EMBL/GenBank/DDBJ databases">
        <title>Whole Genome Assembly of Papio anubis.</title>
        <authorList>
            <person name="Liu Y.L."/>
            <person name="Abraham K.A."/>
            <person name="Akbar H.A."/>
            <person name="Ali S.A."/>
            <person name="Anosike U.A."/>
            <person name="Aqrawi P.A."/>
            <person name="Arias F.A."/>
            <person name="Attaway T.A."/>
            <person name="Awwad R.A."/>
            <person name="Babu C.B."/>
            <person name="Bandaranaike D.B."/>
            <person name="Battles P.B."/>
            <person name="Bell A.B."/>
            <person name="Beltran B.B."/>
            <person name="Berhane-Mersha D.B."/>
            <person name="Bess C.B."/>
            <person name="Bickham C.B."/>
            <person name="Bolden T.B."/>
            <person name="Carter K.C."/>
            <person name="Chau D.C."/>
            <person name="Chavez A.C."/>
            <person name="Clerc-Blankenburg K.C."/>
            <person name="Coyle M.C."/>
            <person name="Dao M.D."/>
            <person name="Davila M.L.D."/>
            <person name="Davy-Carroll L.D."/>
            <person name="Denson S.D."/>
            <person name="Dinh H.D."/>
            <person name="Fernandez S.F."/>
            <person name="Fernando P.F."/>
            <person name="Forbes L.F."/>
            <person name="Francis C.F."/>
            <person name="Francisco L.F."/>
            <person name="Fu Q.F."/>
            <person name="Garcia-Iii R.G."/>
            <person name="Garrett T.G."/>
            <person name="Gross S.G."/>
            <person name="Gubbala S.G."/>
            <person name="Hirani K.H."/>
            <person name="Hogues M.H."/>
            <person name="Hollins B.H."/>
            <person name="Jackson L.J."/>
            <person name="Javaid M.J."/>
            <person name="Jhangiani S.J."/>
            <person name="Johnson A.J."/>
            <person name="Johnson B.J."/>
            <person name="Jones J.J."/>
            <person name="Joshi V.J."/>
            <person name="Kalu J.K."/>
            <person name="Khan N.K."/>
            <person name="Korchina V.K."/>
            <person name="Kovar C.K."/>
            <person name="Lago L.L."/>
            <person name="Lara F.L."/>
            <person name="Le T.-K.L."/>
            <person name="Lee S.L."/>
            <person name="Legall-Iii F.L."/>
            <person name="Lemon S.L."/>
            <person name="Liu J.L."/>
            <person name="Liu Y.-S.L."/>
            <person name="Liyanage D.L."/>
            <person name="Lopez J.L."/>
            <person name="Lorensuhewa L.L."/>
            <person name="Mata R.M."/>
            <person name="Mathew T.M."/>
            <person name="Mercado C.M."/>
            <person name="Mercado I.M."/>
            <person name="Morales K.M."/>
            <person name="Morgan M.M."/>
            <person name="Munidasa M.M."/>
            <person name="Ngo D.N."/>
            <person name="Nguyen L.N."/>
            <person name="Nguyen T.N."/>
            <person name="Nguyen N.N."/>
            <person name="Obregon M.O."/>
            <person name="Okwuonu G.O."/>
            <person name="Ongeri F.O."/>
            <person name="Onwere C.O."/>
            <person name="Osifeso I.O."/>
            <person name="Parra A.P."/>
            <person name="Patil S.P."/>
            <person name="Perez A.P."/>
            <person name="Perez Y.P."/>
            <person name="Pham C.P."/>
            <person name="Pu L.-L.P."/>
            <person name="Puazo M.P."/>
            <person name="Quiroz J.Q."/>
            <person name="Rouhana J.R."/>
            <person name="Ruiz M.R."/>
            <person name="Ruiz S.-J.R."/>
            <person name="Saada N.S."/>
            <person name="Santibanez J.S."/>
            <person name="Scheel M.S."/>
            <person name="Schneider B.S."/>
            <person name="Simmons D.S."/>
            <person name="Sisson I.S."/>
            <person name="Tang L.-Y.T."/>
            <person name="Thornton R.T."/>
            <person name="Tisius J.T."/>
            <person name="Toledanes G.T."/>
            <person name="Trejos Z.T."/>
            <person name="Usmani K.U."/>
            <person name="Varghese R.V."/>
            <person name="Vattathil S.V."/>
            <person name="Vee V.V."/>
            <person name="Walker D.W."/>
            <person name="Weissenberger G.W."/>
            <person name="White C.W."/>
            <person name="Williams A.W."/>
            <person name="Woodworth J.W."/>
            <person name="Wright R.W."/>
            <person name="Zhu Y.Z."/>
            <person name="Han Y.H."/>
            <person name="Newsham I.N."/>
            <person name="Nazareth L.N."/>
            <person name="Worley K.W."/>
            <person name="Muzny D.M."/>
            <person name="Rogers J.R."/>
            <person name="Gibbs R.G."/>
        </authorList>
    </citation>
    <scope>NUCLEOTIDE SEQUENCE [LARGE SCALE GENOMIC DNA]</scope>
</reference>
<name>A0A8I5NFS4_PAPAN</name>
<feature type="region of interest" description="Disordered" evidence="1">
    <location>
        <begin position="109"/>
        <end position="168"/>
    </location>
</feature>
<feature type="compositionally biased region" description="Basic residues" evidence="1">
    <location>
        <begin position="25"/>
        <end position="34"/>
    </location>
</feature>
<accession>A0A8I5NFS4</accession>
<feature type="region of interest" description="Disordered" evidence="1">
    <location>
        <begin position="25"/>
        <end position="61"/>
    </location>
</feature>
<evidence type="ECO:0000313" key="3">
    <source>
        <dbReference type="Proteomes" id="UP000028761"/>
    </source>
</evidence>
<proteinExistence type="predicted"/>
<reference evidence="2" key="3">
    <citation type="submission" date="2025-09" db="UniProtKB">
        <authorList>
            <consortium name="Ensembl"/>
        </authorList>
    </citation>
    <scope>IDENTIFICATION</scope>
</reference>
<dbReference type="Proteomes" id="UP000028761">
    <property type="component" value="Chromosome 1"/>
</dbReference>
<keyword evidence="3" id="KW-1185">Reference proteome</keyword>
<reference evidence="2" key="2">
    <citation type="submission" date="2025-08" db="UniProtKB">
        <authorList>
            <consortium name="Ensembl"/>
        </authorList>
    </citation>
    <scope>IDENTIFICATION</scope>
</reference>
<dbReference type="AlphaFoldDB" id="A0A8I5NFS4"/>
<feature type="region of interest" description="Disordered" evidence="1">
    <location>
        <begin position="344"/>
        <end position="378"/>
    </location>
</feature>
<evidence type="ECO:0000313" key="2">
    <source>
        <dbReference type="Ensembl" id="ENSPANP00000053254.1"/>
    </source>
</evidence>
<sequence>MVPAAMGWLLENQEGRVSHIHLPGNHRCRPRRQGWRSPASEDRSCGKDTEVTDGSSRPEGSGCFGRYFNEMQIAIDWPLVSTAVFAGGVECNPPGMEPGGSENAAALWISEGGRGPGRGPGPEWTSGSLLPQSGPALLPTPYSHRKGPRETHPDALKGGGGWGWGDMQSLPGECRKGVGAGEEKDGAAVSLSTPHLLAASAGLQPAPSPLGTAVCPFSPHSSPSFSHHRTPSLFISPAPLSCPAPRALVHRSTPMGRALLTRVLLEPLRPWACPRLPRSPPGGAQSGRGGALAQPTLRSASAPLRAWAWRSSDPPPALSVLCHPPSGFDVSQAFGPDAKAPGSCFCAASPPSTPPRTFWKEPDSGCAEQEQNHKKVTQ</sequence>
<protein>
    <submittedName>
        <fullName evidence="2">Uncharacterized protein</fullName>
    </submittedName>
</protein>
<organism evidence="2 3">
    <name type="scientific">Papio anubis</name>
    <name type="common">Olive baboon</name>
    <dbReference type="NCBI Taxonomy" id="9555"/>
    <lineage>
        <taxon>Eukaryota</taxon>
        <taxon>Metazoa</taxon>
        <taxon>Chordata</taxon>
        <taxon>Craniata</taxon>
        <taxon>Vertebrata</taxon>
        <taxon>Euteleostomi</taxon>
        <taxon>Mammalia</taxon>
        <taxon>Eutheria</taxon>
        <taxon>Euarchontoglires</taxon>
        <taxon>Primates</taxon>
        <taxon>Haplorrhini</taxon>
        <taxon>Catarrhini</taxon>
        <taxon>Cercopithecidae</taxon>
        <taxon>Cercopithecinae</taxon>
        <taxon>Papio</taxon>
    </lineage>
</organism>
<evidence type="ECO:0000256" key="1">
    <source>
        <dbReference type="SAM" id="MobiDB-lite"/>
    </source>
</evidence>
<feature type="compositionally biased region" description="Basic and acidic residues" evidence="1">
    <location>
        <begin position="39"/>
        <end position="50"/>
    </location>
</feature>
<dbReference type="Ensembl" id="ENSPANT00000064444.1">
    <property type="protein sequence ID" value="ENSPANP00000053254.1"/>
    <property type="gene ID" value="ENSPANG00000045760.1"/>
</dbReference>